<dbReference type="AlphaFoldDB" id="E4ZV34"/>
<proteinExistence type="predicted"/>
<evidence type="ECO:0000313" key="1">
    <source>
        <dbReference type="EMBL" id="CBX95460.1"/>
    </source>
</evidence>
<gene>
    <name evidence="1" type="ORF">LEMA_P026120.1</name>
</gene>
<dbReference type="Proteomes" id="UP000002668">
    <property type="component" value="Genome"/>
</dbReference>
<organism evidence="2">
    <name type="scientific">Leptosphaeria maculans (strain JN3 / isolate v23.1.3 / race Av1-4-5-6-7-8)</name>
    <name type="common">Blackleg fungus</name>
    <name type="synonym">Phoma lingam</name>
    <dbReference type="NCBI Taxonomy" id="985895"/>
    <lineage>
        <taxon>Eukaryota</taxon>
        <taxon>Fungi</taxon>
        <taxon>Dikarya</taxon>
        <taxon>Ascomycota</taxon>
        <taxon>Pezizomycotina</taxon>
        <taxon>Dothideomycetes</taxon>
        <taxon>Pleosporomycetidae</taxon>
        <taxon>Pleosporales</taxon>
        <taxon>Pleosporineae</taxon>
        <taxon>Leptosphaeriaceae</taxon>
        <taxon>Plenodomus</taxon>
        <taxon>Plenodomus lingam/Leptosphaeria maculans species complex</taxon>
    </lineage>
</organism>
<dbReference type="InParanoid" id="E4ZV34"/>
<dbReference type="VEuPathDB" id="FungiDB:LEMA_P026120.1"/>
<keyword evidence="2" id="KW-1185">Reference proteome</keyword>
<evidence type="ECO:0000313" key="2">
    <source>
        <dbReference type="Proteomes" id="UP000002668"/>
    </source>
</evidence>
<reference evidence="2" key="1">
    <citation type="journal article" date="2011" name="Nat. Commun.">
        <title>Effector diversification within compartments of the Leptosphaeria maculans genome affected by Repeat-Induced Point mutations.</title>
        <authorList>
            <person name="Rouxel T."/>
            <person name="Grandaubert J."/>
            <person name="Hane J.K."/>
            <person name="Hoede C."/>
            <person name="van de Wouw A.P."/>
            <person name="Couloux A."/>
            <person name="Dominguez V."/>
            <person name="Anthouard V."/>
            <person name="Bally P."/>
            <person name="Bourras S."/>
            <person name="Cozijnsen A.J."/>
            <person name="Ciuffetti L.M."/>
            <person name="Degrave A."/>
            <person name="Dilmaghani A."/>
            <person name="Duret L."/>
            <person name="Fudal I."/>
            <person name="Goodwin S.B."/>
            <person name="Gout L."/>
            <person name="Glaser N."/>
            <person name="Linglin J."/>
            <person name="Kema G.H.J."/>
            <person name="Lapalu N."/>
            <person name="Lawrence C.B."/>
            <person name="May K."/>
            <person name="Meyer M."/>
            <person name="Ollivier B."/>
            <person name="Poulain J."/>
            <person name="Schoch C.L."/>
            <person name="Simon A."/>
            <person name="Spatafora J.W."/>
            <person name="Stachowiak A."/>
            <person name="Turgeon B.G."/>
            <person name="Tyler B.M."/>
            <person name="Vincent D."/>
            <person name="Weissenbach J."/>
            <person name="Amselem J."/>
            <person name="Quesneville H."/>
            <person name="Oliver R.P."/>
            <person name="Wincker P."/>
            <person name="Balesdent M.-H."/>
            <person name="Howlett B.J."/>
        </authorList>
    </citation>
    <scope>NUCLEOTIDE SEQUENCE [LARGE SCALE GENOMIC DNA]</scope>
    <source>
        <strain evidence="2">JN3 / isolate v23.1.3 / race Av1-4-5-6-7-8</strain>
    </source>
</reference>
<name>E4ZV34_LEPMJ</name>
<dbReference type="HOGENOM" id="CLU_1949212_0_0_1"/>
<accession>E4ZV34</accession>
<protein>
    <submittedName>
        <fullName evidence="1">Predicted protein</fullName>
    </submittedName>
</protein>
<dbReference type="EMBL" id="FP929127">
    <property type="protein sequence ID" value="CBX95460.1"/>
    <property type="molecule type" value="Genomic_DNA"/>
</dbReference>
<sequence>MRYAVVRVCWAIGTVWYRYLPVLLVAGQPANTALETAADCMKLKALHHCATSPESLVSPPSVADSAFSHRLGGFGGRRRRRRRRTVVPLHPYFVRGSLPDATMAIHIRSAAKDVQSVDSLLRRGGKASA</sequence>